<dbReference type="InterPro" id="IPR012466">
    <property type="entry name" value="NECAP_PHear"/>
</dbReference>
<feature type="domain" description="NECAP PHear" evidence="2">
    <location>
        <begin position="9"/>
        <end position="171"/>
    </location>
</feature>
<feature type="region of interest" description="Disordered" evidence="1">
    <location>
        <begin position="135"/>
        <end position="221"/>
    </location>
</feature>
<reference evidence="3" key="2">
    <citation type="journal article" date="2020" name="Nat. Commun.">
        <title>Large-scale genome sequencing of mycorrhizal fungi provides insights into the early evolution of symbiotic traits.</title>
        <authorList>
            <person name="Miyauchi S."/>
            <person name="Kiss E."/>
            <person name="Kuo A."/>
            <person name="Drula E."/>
            <person name="Kohler A."/>
            <person name="Sanchez-Garcia M."/>
            <person name="Morin E."/>
            <person name="Andreopoulos B."/>
            <person name="Barry K.W."/>
            <person name="Bonito G."/>
            <person name="Buee M."/>
            <person name="Carver A."/>
            <person name="Chen C."/>
            <person name="Cichocki N."/>
            <person name="Clum A."/>
            <person name="Culley D."/>
            <person name="Crous P.W."/>
            <person name="Fauchery L."/>
            <person name="Girlanda M."/>
            <person name="Hayes R.D."/>
            <person name="Keri Z."/>
            <person name="LaButti K."/>
            <person name="Lipzen A."/>
            <person name="Lombard V."/>
            <person name="Magnuson J."/>
            <person name="Maillard F."/>
            <person name="Murat C."/>
            <person name="Nolan M."/>
            <person name="Ohm R.A."/>
            <person name="Pangilinan J."/>
            <person name="Pereira M.F."/>
            <person name="Perotto S."/>
            <person name="Peter M."/>
            <person name="Pfister S."/>
            <person name="Riley R."/>
            <person name="Sitrit Y."/>
            <person name="Stielow J.B."/>
            <person name="Szollosi G."/>
            <person name="Zifcakova L."/>
            <person name="Stursova M."/>
            <person name="Spatafora J.W."/>
            <person name="Tedersoo L."/>
            <person name="Vaario L.M."/>
            <person name="Yamada A."/>
            <person name="Yan M."/>
            <person name="Wang P."/>
            <person name="Xu J."/>
            <person name="Bruns T."/>
            <person name="Baldrian P."/>
            <person name="Vilgalys R."/>
            <person name="Dunand C."/>
            <person name="Henrissat B."/>
            <person name="Grigoriev I.V."/>
            <person name="Hibbett D."/>
            <person name="Nagy L.G."/>
            <person name="Martin F.M."/>
        </authorList>
    </citation>
    <scope>NUCLEOTIDE SEQUENCE</scope>
    <source>
        <strain evidence="3">Prilba</strain>
    </source>
</reference>
<dbReference type="Proteomes" id="UP000759537">
    <property type="component" value="Unassembled WGS sequence"/>
</dbReference>
<organism evidence="3 4">
    <name type="scientific">Russula ochroleuca</name>
    <dbReference type="NCBI Taxonomy" id="152965"/>
    <lineage>
        <taxon>Eukaryota</taxon>
        <taxon>Fungi</taxon>
        <taxon>Dikarya</taxon>
        <taxon>Basidiomycota</taxon>
        <taxon>Agaricomycotina</taxon>
        <taxon>Agaricomycetes</taxon>
        <taxon>Russulales</taxon>
        <taxon>Russulaceae</taxon>
        <taxon>Russula</taxon>
    </lineage>
</organism>
<evidence type="ECO:0000256" key="1">
    <source>
        <dbReference type="SAM" id="MobiDB-lite"/>
    </source>
</evidence>
<accession>A0A9P5MUJ7</accession>
<evidence type="ECO:0000259" key="2">
    <source>
        <dbReference type="Pfam" id="PF07933"/>
    </source>
</evidence>
<dbReference type="EMBL" id="WHVB01000010">
    <property type="protein sequence ID" value="KAF8479173.1"/>
    <property type="molecule type" value="Genomic_DNA"/>
</dbReference>
<dbReference type="PANTHER" id="PTHR12847">
    <property type="entry name" value="ATP-BINDING CASSETTE ABC TRANSPORTER-RELATED"/>
    <property type="match status" value="1"/>
</dbReference>
<evidence type="ECO:0000313" key="3">
    <source>
        <dbReference type="EMBL" id="KAF8479173.1"/>
    </source>
</evidence>
<sequence length="221" mass="24523">MEEFIADEVESILYIAREISVYRIPPLKANEGHRAQEWGDLSQPLWKGRMRVVEKLDAVSLLFEDAQNGELFARALYDPSRPSVEAVLDSSRYFVIRVEEGGRKAYIGMGFTERSDSFDFNVALQDYTKRWKARMNPPLPTVDVDNPSPHIPSGPKKDYSLKDDQTFTISIPGRGSKSDSRSNLQGLGGPLSTGLNKSSAVDGGTFPLLPPPPTSSVPKKH</sequence>
<feature type="compositionally biased region" description="Basic and acidic residues" evidence="1">
    <location>
        <begin position="155"/>
        <end position="165"/>
    </location>
</feature>
<dbReference type="InterPro" id="IPR011993">
    <property type="entry name" value="PH-like_dom_sf"/>
</dbReference>
<name>A0A9P5MUJ7_9AGAM</name>
<comment type="caution">
    <text evidence="3">The sequence shown here is derived from an EMBL/GenBank/DDBJ whole genome shotgun (WGS) entry which is preliminary data.</text>
</comment>
<gene>
    <name evidence="3" type="ORF">DFH94DRAFT_748092</name>
</gene>
<dbReference type="GO" id="GO:0030125">
    <property type="term" value="C:clathrin vesicle coat"/>
    <property type="evidence" value="ECO:0007669"/>
    <property type="project" value="TreeGrafter"/>
</dbReference>
<dbReference type="AlphaFoldDB" id="A0A9P5MUJ7"/>
<dbReference type="GO" id="GO:0006897">
    <property type="term" value="P:endocytosis"/>
    <property type="evidence" value="ECO:0007669"/>
    <property type="project" value="InterPro"/>
</dbReference>
<dbReference type="CDD" id="cd13228">
    <property type="entry name" value="PHear_NECAP"/>
    <property type="match status" value="1"/>
</dbReference>
<evidence type="ECO:0000313" key="4">
    <source>
        <dbReference type="Proteomes" id="UP000759537"/>
    </source>
</evidence>
<dbReference type="PANTHER" id="PTHR12847:SF9">
    <property type="entry name" value="NECAP-LIKE PROTEIN CG9132"/>
    <property type="match status" value="1"/>
</dbReference>
<dbReference type="Pfam" id="PF07933">
    <property type="entry name" value="DUF1681"/>
    <property type="match status" value="1"/>
</dbReference>
<proteinExistence type="predicted"/>
<dbReference type="Gene3D" id="2.30.29.30">
    <property type="entry name" value="Pleckstrin-homology domain (PH domain)/Phosphotyrosine-binding domain (PTB)"/>
    <property type="match status" value="1"/>
</dbReference>
<protein>
    <recommendedName>
        <fullName evidence="2">NECAP PHear domain-containing protein</fullName>
    </recommendedName>
</protein>
<keyword evidence="4" id="KW-1185">Reference proteome</keyword>
<dbReference type="SUPFAM" id="SSF50729">
    <property type="entry name" value="PH domain-like"/>
    <property type="match status" value="1"/>
</dbReference>
<dbReference type="OrthoDB" id="10265489at2759"/>
<reference evidence="3" key="1">
    <citation type="submission" date="2019-10" db="EMBL/GenBank/DDBJ databases">
        <authorList>
            <consortium name="DOE Joint Genome Institute"/>
            <person name="Kuo A."/>
            <person name="Miyauchi S."/>
            <person name="Kiss E."/>
            <person name="Drula E."/>
            <person name="Kohler A."/>
            <person name="Sanchez-Garcia M."/>
            <person name="Andreopoulos B."/>
            <person name="Barry K.W."/>
            <person name="Bonito G."/>
            <person name="Buee M."/>
            <person name="Carver A."/>
            <person name="Chen C."/>
            <person name="Cichocki N."/>
            <person name="Clum A."/>
            <person name="Culley D."/>
            <person name="Crous P.W."/>
            <person name="Fauchery L."/>
            <person name="Girlanda M."/>
            <person name="Hayes R."/>
            <person name="Keri Z."/>
            <person name="LaButti K."/>
            <person name="Lipzen A."/>
            <person name="Lombard V."/>
            <person name="Magnuson J."/>
            <person name="Maillard F."/>
            <person name="Morin E."/>
            <person name="Murat C."/>
            <person name="Nolan M."/>
            <person name="Ohm R."/>
            <person name="Pangilinan J."/>
            <person name="Pereira M."/>
            <person name="Perotto S."/>
            <person name="Peter M."/>
            <person name="Riley R."/>
            <person name="Sitrit Y."/>
            <person name="Stielow B."/>
            <person name="Szollosi G."/>
            <person name="Zifcakova L."/>
            <person name="Stursova M."/>
            <person name="Spatafora J.W."/>
            <person name="Tedersoo L."/>
            <person name="Vaario L.-M."/>
            <person name="Yamada A."/>
            <person name="Yan M."/>
            <person name="Wang P."/>
            <person name="Xu J."/>
            <person name="Bruns T."/>
            <person name="Baldrian P."/>
            <person name="Vilgalys R."/>
            <person name="Henrissat B."/>
            <person name="Grigoriev I.V."/>
            <person name="Hibbett D."/>
            <person name="Nagy L.G."/>
            <person name="Martin F.M."/>
        </authorList>
    </citation>
    <scope>NUCLEOTIDE SEQUENCE</scope>
    <source>
        <strain evidence="3">Prilba</strain>
    </source>
</reference>